<name>A0A7J6UWE0_THATH</name>
<comment type="caution">
    <text evidence="2">The sequence shown here is derived from an EMBL/GenBank/DDBJ whole genome shotgun (WGS) entry which is preliminary data.</text>
</comment>
<dbReference type="Pfam" id="PF14144">
    <property type="entry name" value="DOG1"/>
    <property type="match status" value="1"/>
</dbReference>
<feature type="domain" description="DOG1" evidence="1">
    <location>
        <begin position="18"/>
        <end position="236"/>
    </location>
</feature>
<reference evidence="2 3" key="1">
    <citation type="submission" date="2020-06" db="EMBL/GenBank/DDBJ databases">
        <title>Transcriptomic and genomic resources for Thalictrum thalictroides and T. hernandezii: Facilitating candidate gene discovery in an emerging model plant lineage.</title>
        <authorList>
            <person name="Arias T."/>
            <person name="Riano-Pachon D.M."/>
            <person name="Di Stilio V.S."/>
        </authorList>
    </citation>
    <scope>NUCLEOTIDE SEQUENCE [LARGE SCALE GENOMIC DNA]</scope>
    <source>
        <strain evidence="3">cv. WT478/WT964</strain>
        <tissue evidence="2">Leaves</tissue>
    </source>
</reference>
<proteinExistence type="predicted"/>
<dbReference type="AlphaFoldDB" id="A0A7J6UWE0"/>
<evidence type="ECO:0000259" key="1">
    <source>
        <dbReference type="PROSITE" id="PS51806"/>
    </source>
</evidence>
<accession>A0A7J6UWE0</accession>
<evidence type="ECO:0000313" key="3">
    <source>
        <dbReference type="Proteomes" id="UP000554482"/>
    </source>
</evidence>
<gene>
    <name evidence="2" type="ORF">FRX31_033908</name>
</gene>
<dbReference type="Proteomes" id="UP000554482">
    <property type="component" value="Unassembled WGS sequence"/>
</dbReference>
<dbReference type="GO" id="GO:0006351">
    <property type="term" value="P:DNA-templated transcription"/>
    <property type="evidence" value="ECO:0007669"/>
    <property type="project" value="InterPro"/>
</dbReference>
<dbReference type="OrthoDB" id="781635at2759"/>
<dbReference type="InterPro" id="IPR051886">
    <property type="entry name" value="Seed_Dev/Stress_Resp_Reg"/>
</dbReference>
<dbReference type="InterPro" id="IPR025422">
    <property type="entry name" value="TGA_domain"/>
</dbReference>
<sequence length="241" mass="26985">MPNSVGNNSNSNSVSNGTSSFPDFFQGWLVTQRSYLEQLNSLISSSQNHPDEDLLKSLVGRVLAHYQNYYETKSRAASENVFLLFSPPWFSTFERTFLWIAGFKPGVAFRIVDGQVGDELTAQQHQRIQRLWAETRSMEKALSDEMVRLQENIVGPSWVYMVGRTDGQVVNGEVDELVGTTRGGLTDLVVNADYLRATTARELVDILTPIQAAKFLAAIAHLQLKIRSWGLQKDAERATIS</sequence>
<keyword evidence="3" id="KW-1185">Reference proteome</keyword>
<dbReference type="PANTHER" id="PTHR46354">
    <property type="entry name" value="DOG1 DOMAIN-CONTAINING PROTEIN"/>
    <property type="match status" value="1"/>
</dbReference>
<evidence type="ECO:0000313" key="2">
    <source>
        <dbReference type="EMBL" id="KAF5176505.1"/>
    </source>
</evidence>
<dbReference type="PROSITE" id="PS51806">
    <property type="entry name" value="DOG1"/>
    <property type="match status" value="1"/>
</dbReference>
<organism evidence="2 3">
    <name type="scientific">Thalictrum thalictroides</name>
    <name type="common">Rue-anemone</name>
    <name type="synonym">Anemone thalictroides</name>
    <dbReference type="NCBI Taxonomy" id="46969"/>
    <lineage>
        <taxon>Eukaryota</taxon>
        <taxon>Viridiplantae</taxon>
        <taxon>Streptophyta</taxon>
        <taxon>Embryophyta</taxon>
        <taxon>Tracheophyta</taxon>
        <taxon>Spermatophyta</taxon>
        <taxon>Magnoliopsida</taxon>
        <taxon>Ranunculales</taxon>
        <taxon>Ranunculaceae</taxon>
        <taxon>Thalictroideae</taxon>
        <taxon>Thalictrum</taxon>
    </lineage>
</organism>
<dbReference type="EMBL" id="JABWDY010042657">
    <property type="protein sequence ID" value="KAF5176505.1"/>
    <property type="molecule type" value="Genomic_DNA"/>
</dbReference>
<dbReference type="GO" id="GO:0043565">
    <property type="term" value="F:sequence-specific DNA binding"/>
    <property type="evidence" value="ECO:0007669"/>
    <property type="project" value="InterPro"/>
</dbReference>
<protein>
    <submittedName>
        <fullName evidence="2">Transcription factor</fullName>
    </submittedName>
</protein>
<dbReference type="PANTHER" id="PTHR46354:SF13">
    <property type="entry name" value="PROTEIN DOG1-LIKE 4"/>
    <property type="match status" value="1"/>
</dbReference>